<evidence type="ECO:0000256" key="7">
    <source>
        <dbReference type="ARBA" id="ARBA00022989"/>
    </source>
</evidence>
<dbReference type="Proteomes" id="UP001190640">
    <property type="component" value="Chromosome 4"/>
</dbReference>
<dbReference type="GeneID" id="129329172"/>
<evidence type="ECO:0000256" key="3">
    <source>
        <dbReference type="ARBA" id="ARBA00022676"/>
    </source>
</evidence>
<evidence type="ECO:0000256" key="2">
    <source>
        <dbReference type="ARBA" id="ARBA00008661"/>
    </source>
</evidence>
<keyword evidence="8 10" id="KW-0333">Golgi apparatus</keyword>
<keyword evidence="4" id="KW-0808">Transferase</keyword>
<organism evidence="11 12">
    <name type="scientific">Eublepharis macularius</name>
    <name type="common">Leopard gecko</name>
    <name type="synonym">Cyrtodactylus macularius</name>
    <dbReference type="NCBI Taxonomy" id="481883"/>
    <lineage>
        <taxon>Eukaryota</taxon>
        <taxon>Metazoa</taxon>
        <taxon>Chordata</taxon>
        <taxon>Craniata</taxon>
        <taxon>Vertebrata</taxon>
        <taxon>Euteleostomi</taxon>
        <taxon>Lepidosauria</taxon>
        <taxon>Squamata</taxon>
        <taxon>Bifurcata</taxon>
        <taxon>Gekkota</taxon>
        <taxon>Eublepharidae</taxon>
        <taxon>Eublepharinae</taxon>
        <taxon>Eublepharis</taxon>
    </lineage>
</organism>
<name>A0AA97JBU1_EUBMA</name>
<reference evidence="12" key="1">
    <citation type="submission" date="2025-08" db="UniProtKB">
        <authorList>
            <consortium name="RefSeq"/>
        </authorList>
    </citation>
    <scope>IDENTIFICATION</scope>
    <source>
        <tissue evidence="12">Blood</tissue>
    </source>
</reference>
<dbReference type="GO" id="GO:0006493">
    <property type="term" value="P:protein O-linked glycosylation"/>
    <property type="evidence" value="ECO:0007669"/>
    <property type="project" value="TreeGrafter"/>
</dbReference>
<keyword evidence="3 10" id="KW-0328">Glycosyltransferase</keyword>
<keyword evidence="5" id="KW-0812">Transmembrane</keyword>
<evidence type="ECO:0000256" key="10">
    <source>
        <dbReference type="RuleBase" id="RU363063"/>
    </source>
</evidence>
<dbReference type="PANTHER" id="PTHR11214">
    <property type="entry name" value="BETA-1,3-N-ACETYLGLUCOSAMINYLTRANSFERASE"/>
    <property type="match status" value="1"/>
</dbReference>
<evidence type="ECO:0000256" key="8">
    <source>
        <dbReference type="ARBA" id="ARBA00023034"/>
    </source>
</evidence>
<evidence type="ECO:0000313" key="12">
    <source>
        <dbReference type="RefSeq" id="XP_054834591.1"/>
    </source>
</evidence>
<sequence length="354" mass="37681">MARLAPPPRLLWRRPRLLLAGGLLAGLGALSAAAGFLASGGHEELLSRWLPPPAGARARAPAASLPPAGAFPLRPTPPDCGPGAPFLLVLVASAAGHAEQRQAVRRSWGAARWAGGGAVRTLFVLGLPADAALQAGLEEEARRHGDLVQGRFQDTYANLTLKTLALLGWAAGQCPAARFVVKADDDVFLNLPALARHLAALARPRGTYLGRVHWRVRPERDPSSRHHVPAALYPPDVFPPYCSGTTYVLSGDTVAALLAVAPSVPLVPVEDVFVGLCAQQAGIAPLHVARMAGAAHFPLDLCCYQEVLYSVHSVAPSEMLDVWQRARGQEEVCSPWQRTFGILRCRILAWLAAT</sequence>
<comment type="subcellular location">
    <subcellularLocation>
        <location evidence="1 10">Golgi apparatus membrane</location>
        <topology evidence="1 10">Single-pass type II membrane protein</topology>
    </subcellularLocation>
</comment>
<evidence type="ECO:0000313" key="11">
    <source>
        <dbReference type="Proteomes" id="UP001190640"/>
    </source>
</evidence>
<evidence type="ECO:0000256" key="1">
    <source>
        <dbReference type="ARBA" id="ARBA00004323"/>
    </source>
</evidence>
<dbReference type="CTD" id="8705"/>
<gene>
    <name evidence="12" type="primary">B3GALT4</name>
</gene>
<keyword evidence="7" id="KW-1133">Transmembrane helix</keyword>
<proteinExistence type="inferred from homology"/>
<dbReference type="EC" id="2.4.1.-" evidence="10"/>
<evidence type="ECO:0000256" key="4">
    <source>
        <dbReference type="ARBA" id="ARBA00022679"/>
    </source>
</evidence>
<keyword evidence="9" id="KW-0472">Membrane</keyword>
<protein>
    <recommendedName>
        <fullName evidence="10">Hexosyltransferase</fullName>
        <ecNumber evidence="10">2.4.1.-</ecNumber>
    </recommendedName>
</protein>
<dbReference type="InterPro" id="IPR002659">
    <property type="entry name" value="Glyco_trans_31"/>
</dbReference>
<dbReference type="PANTHER" id="PTHR11214:SF378">
    <property type="entry name" value="BETA-1,3-GALACTOSYLTRANSFERASE 4"/>
    <property type="match status" value="1"/>
</dbReference>
<dbReference type="GO" id="GO:0016758">
    <property type="term" value="F:hexosyltransferase activity"/>
    <property type="evidence" value="ECO:0007669"/>
    <property type="project" value="InterPro"/>
</dbReference>
<evidence type="ECO:0000256" key="9">
    <source>
        <dbReference type="ARBA" id="ARBA00023136"/>
    </source>
</evidence>
<keyword evidence="6" id="KW-0735">Signal-anchor</keyword>
<dbReference type="RefSeq" id="XP_054834591.1">
    <property type="nucleotide sequence ID" value="XM_054978616.1"/>
</dbReference>
<dbReference type="FunFam" id="3.90.550.50:FF:000055">
    <property type="entry name" value="Hexosyltransferase"/>
    <property type="match status" value="1"/>
</dbReference>
<accession>A0AA97JBU1</accession>
<keyword evidence="11" id="KW-1185">Reference proteome</keyword>
<comment type="similarity">
    <text evidence="2 10">Belongs to the glycosyltransferase 31 family.</text>
</comment>
<evidence type="ECO:0000256" key="5">
    <source>
        <dbReference type="ARBA" id="ARBA00022692"/>
    </source>
</evidence>
<dbReference type="GO" id="GO:0000139">
    <property type="term" value="C:Golgi membrane"/>
    <property type="evidence" value="ECO:0007669"/>
    <property type="project" value="UniProtKB-SubCell"/>
</dbReference>
<dbReference type="Pfam" id="PF01762">
    <property type="entry name" value="Galactosyl_T"/>
    <property type="match status" value="1"/>
</dbReference>
<dbReference type="Gene3D" id="3.90.550.50">
    <property type="match status" value="1"/>
</dbReference>
<dbReference type="AlphaFoldDB" id="A0AA97JBU1"/>
<evidence type="ECO:0000256" key="6">
    <source>
        <dbReference type="ARBA" id="ARBA00022968"/>
    </source>
</evidence>
<dbReference type="KEGG" id="emc:129329172"/>